<evidence type="ECO:0000256" key="5">
    <source>
        <dbReference type="ARBA" id="ARBA00022968"/>
    </source>
</evidence>
<dbReference type="PRINTS" id="PR00080">
    <property type="entry name" value="SDRFAMILY"/>
</dbReference>
<evidence type="ECO:0000313" key="9">
    <source>
        <dbReference type="EMBL" id="GAY56272.1"/>
    </source>
</evidence>
<keyword evidence="8" id="KW-1133">Transmembrane helix</keyword>
<sequence>MDLINKFLNLVAPPFTLFSLCLFLPPFLCYKFLLSVFNSIFSEDVSGKVVIITGASSGIGEHLAYEYARRGACLALCARREKSLEEVADTAREIGSPDVITIRADVSKVDDCRSLVEETMNHFGRLDHLVNNAGISSVAPFEDTVNITDFKQIMDINFWGSVYTTRFAVPHLRYTKGKIAVLSSSASWLTAPRMSFYNASKAALVLFFETLRVELGSDVGVTIVTPGFIESELTQGKFLTGEGRIQIDENLRDAQVSTIPVQSAWSCAKAIVNSVCRGDTYLVVPSWFRTTYWMKVLCPELLEFWYRVFYMGRPEEPSYEAPSQKVSDYTGAQNVLYPSSDQSADIKTE</sequence>
<gene>
    <name evidence="9" type="ORF">CUMW_170580</name>
</gene>
<dbReference type="PANTHER" id="PTHR43391:SF89">
    <property type="entry name" value="11-BETA-HYDROXYSTEROID DEHYDROGENASE 1A-RELATED"/>
    <property type="match status" value="1"/>
</dbReference>
<dbReference type="InterPro" id="IPR020904">
    <property type="entry name" value="Sc_DH/Rdtase_CS"/>
</dbReference>
<dbReference type="SMR" id="A0A2H5PV94"/>
<keyword evidence="6" id="KW-0560">Oxidoreductase</keyword>
<evidence type="ECO:0000256" key="6">
    <source>
        <dbReference type="ARBA" id="ARBA00023002"/>
    </source>
</evidence>
<keyword evidence="4" id="KW-0444">Lipid biosynthesis</keyword>
<evidence type="ECO:0000256" key="4">
    <source>
        <dbReference type="ARBA" id="ARBA00022955"/>
    </source>
</evidence>
<dbReference type="Pfam" id="PF00106">
    <property type="entry name" value="adh_short"/>
    <property type="match status" value="1"/>
</dbReference>
<protein>
    <submittedName>
        <fullName evidence="9">Uncharacterized protein</fullName>
    </submittedName>
</protein>
<dbReference type="PANTHER" id="PTHR43391">
    <property type="entry name" value="RETINOL DEHYDROGENASE-RELATED"/>
    <property type="match status" value="1"/>
</dbReference>
<comment type="subcellular location">
    <subcellularLocation>
        <location evidence="1">Membrane</location>
        <topology evidence="1">Single-pass type II membrane protein</topology>
    </subcellularLocation>
</comment>
<dbReference type="AlphaFoldDB" id="A0A2H5PV94"/>
<dbReference type="InterPro" id="IPR002347">
    <property type="entry name" value="SDR_fam"/>
</dbReference>
<evidence type="ECO:0000256" key="7">
    <source>
        <dbReference type="RuleBase" id="RU000363"/>
    </source>
</evidence>
<dbReference type="Proteomes" id="UP000236630">
    <property type="component" value="Unassembled WGS sequence"/>
</dbReference>
<dbReference type="SUPFAM" id="SSF51735">
    <property type="entry name" value="NAD(P)-binding Rossmann-fold domains"/>
    <property type="match status" value="1"/>
</dbReference>
<keyword evidence="4" id="KW-0752">Steroid biosynthesis</keyword>
<dbReference type="Gene3D" id="3.40.50.720">
    <property type="entry name" value="NAD(P)-binding Rossmann-like Domain"/>
    <property type="match status" value="1"/>
</dbReference>
<keyword evidence="8" id="KW-0472">Membrane</keyword>
<dbReference type="STRING" id="55188.A0A2H5PV94"/>
<organism evidence="9 10">
    <name type="scientific">Citrus unshiu</name>
    <name type="common">Satsuma mandarin</name>
    <name type="synonym">Citrus nobilis var. unshiu</name>
    <dbReference type="NCBI Taxonomy" id="55188"/>
    <lineage>
        <taxon>Eukaryota</taxon>
        <taxon>Viridiplantae</taxon>
        <taxon>Streptophyta</taxon>
        <taxon>Embryophyta</taxon>
        <taxon>Tracheophyta</taxon>
        <taxon>Spermatophyta</taxon>
        <taxon>Magnoliopsida</taxon>
        <taxon>eudicotyledons</taxon>
        <taxon>Gunneridae</taxon>
        <taxon>Pentapetalae</taxon>
        <taxon>rosids</taxon>
        <taxon>malvids</taxon>
        <taxon>Sapindales</taxon>
        <taxon>Rutaceae</taxon>
        <taxon>Aurantioideae</taxon>
        <taxon>Citrus</taxon>
    </lineage>
</organism>
<accession>A0A2H5PV94</accession>
<dbReference type="GO" id="GO:0016020">
    <property type="term" value="C:membrane"/>
    <property type="evidence" value="ECO:0007669"/>
    <property type="project" value="UniProtKB-SubCell"/>
</dbReference>
<comment type="similarity">
    <text evidence="2 7">Belongs to the short-chain dehydrogenases/reductases (SDR) family.</text>
</comment>
<dbReference type="PRINTS" id="PR00081">
    <property type="entry name" value="GDHRDH"/>
</dbReference>
<keyword evidence="10" id="KW-1185">Reference proteome</keyword>
<dbReference type="PROSITE" id="PS00061">
    <property type="entry name" value="ADH_SHORT"/>
    <property type="match status" value="1"/>
</dbReference>
<keyword evidence="5" id="KW-0735">Signal-anchor</keyword>
<keyword evidence="3" id="KW-0521">NADP</keyword>
<dbReference type="NCBIfam" id="NF004825">
    <property type="entry name" value="PRK06181.1"/>
    <property type="match status" value="1"/>
</dbReference>
<evidence type="ECO:0000256" key="2">
    <source>
        <dbReference type="ARBA" id="ARBA00006484"/>
    </source>
</evidence>
<dbReference type="GO" id="GO:0072582">
    <property type="term" value="F:17-beta-hydroxysteroid dehydrogenase (NADP+) activity"/>
    <property type="evidence" value="ECO:0007669"/>
    <property type="project" value="TreeGrafter"/>
</dbReference>
<keyword evidence="8" id="KW-0812">Transmembrane</keyword>
<dbReference type="EMBL" id="BDQV01000135">
    <property type="protein sequence ID" value="GAY56272.1"/>
    <property type="molecule type" value="Genomic_DNA"/>
</dbReference>
<feature type="transmembrane region" description="Helical" evidence="8">
    <location>
        <begin position="7"/>
        <end position="28"/>
    </location>
</feature>
<keyword evidence="4" id="KW-0443">Lipid metabolism</keyword>
<evidence type="ECO:0000256" key="8">
    <source>
        <dbReference type="SAM" id="Phobius"/>
    </source>
</evidence>
<proteinExistence type="inferred from homology"/>
<dbReference type="GO" id="GO:0005829">
    <property type="term" value="C:cytosol"/>
    <property type="evidence" value="ECO:0007669"/>
    <property type="project" value="TreeGrafter"/>
</dbReference>
<evidence type="ECO:0000313" key="10">
    <source>
        <dbReference type="Proteomes" id="UP000236630"/>
    </source>
</evidence>
<dbReference type="InterPro" id="IPR036291">
    <property type="entry name" value="NAD(P)-bd_dom_sf"/>
</dbReference>
<name>A0A2H5PV94_CITUN</name>
<comment type="caution">
    <text evidence="9">The sequence shown here is derived from an EMBL/GenBank/DDBJ whole genome shotgun (WGS) entry which is preliminary data.</text>
</comment>
<reference evidence="9 10" key="1">
    <citation type="journal article" date="2017" name="Front. Genet.">
        <title>Draft sequencing of the heterozygous diploid genome of Satsuma (Citrus unshiu Marc.) using a hybrid assembly approach.</title>
        <authorList>
            <person name="Shimizu T."/>
            <person name="Tanizawa Y."/>
            <person name="Mochizuki T."/>
            <person name="Nagasaki H."/>
            <person name="Yoshioka T."/>
            <person name="Toyoda A."/>
            <person name="Fujiyama A."/>
            <person name="Kaminuma E."/>
            <person name="Nakamura Y."/>
        </authorList>
    </citation>
    <scope>NUCLEOTIDE SEQUENCE [LARGE SCALE GENOMIC DNA]</scope>
    <source>
        <strain evidence="10">cv. Miyagawa wase</strain>
    </source>
</reference>
<evidence type="ECO:0000256" key="3">
    <source>
        <dbReference type="ARBA" id="ARBA00022857"/>
    </source>
</evidence>
<evidence type="ECO:0000256" key="1">
    <source>
        <dbReference type="ARBA" id="ARBA00004606"/>
    </source>
</evidence>
<dbReference type="GO" id="GO:0006694">
    <property type="term" value="P:steroid biosynthetic process"/>
    <property type="evidence" value="ECO:0007669"/>
    <property type="project" value="UniProtKB-KW"/>
</dbReference>